<keyword evidence="3" id="KW-1185">Reference proteome</keyword>
<gene>
    <name evidence="2" type="ORF">Pflav_059550</name>
</gene>
<dbReference type="KEGG" id="pfla:Pflav_059550"/>
<reference evidence="2 3" key="2">
    <citation type="submission" date="2020-03" db="EMBL/GenBank/DDBJ databases">
        <authorList>
            <person name="Ichikawa N."/>
            <person name="Kimura A."/>
            <person name="Kitahashi Y."/>
            <person name="Uohara A."/>
        </authorList>
    </citation>
    <scope>NUCLEOTIDE SEQUENCE [LARGE SCALE GENOMIC DNA]</scope>
    <source>
        <strain evidence="2 3">NBRC 107702</strain>
    </source>
</reference>
<proteinExistence type="predicted"/>
<accession>A0A6F8Y0E1</accession>
<reference evidence="2 3" key="1">
    <citation type="submission" date="2020-03" db="EMBL/GenBank/DDBJ databases">
        <title>Whole genome shotgun sequence of Phytohabitans flavus NBRC 107702.</title>
        <authorList>
            <person name="Komaki H."/>
            <person name="Tamura T."/>
        </authorList>
    </citation>
    <scope>NUCLEOTIDE SEQUENCE [LARGE SCALE GENOMIC DNA]</scope>
    <source>
        <strain evidence="2 3">NBRC 107702</strain>
    </source>
</reference>
<evidence type="ECO:0000313" key="3">
    <source>
        <dbReference type="Proteomes" id="UP000502508"/>
    </source>
</evidence>
<dbReference type="EMBL" id="AP022870">
    <property type="protein sequence ID" value="BCB79545.1"/>
    <property type="molecule type" value="Genomic_DNA"/>
</dbReference>
<name>A0A6F8Y0E1_9ACTN</name>
<feature type="region of interest" description="Disordered" evidence="1">
    <location>
        <begin position="21"/>
        <end position="46"/>
    </location>
</feature>
<evidence type="ECO:0000313" key="2">
    <source>
        <dbReference type="EMBL" id="BCB79545.1"/>
    </source>
</evidence>
<dbReference type="Proteomes" id="UP000502508">
    <property type="component" value="Chromosome"/>
</dbReference>
<protein>
    <submittedName>
        <fullName evidence="2">Uncharacterized protein</fullName>
    </submittedName>
</protein>
<evidence type="ECO:0000256" key="1">
    <source>
        <dbReference type="SAM" id="MobiDB-lite"/>
    </source>
</evidence>
<organism evidence="2 3">
    <name type="scientific">Phytohabitans flavus</name>
    <dbReference type="NCBI Taxonomy" id="1076124"/>
    <lineage>
        <taxon>Bacteria</taxon>
        <taxon>Bacillati</taxon>
        <taxon>Actinomycetota</taxon>
        <taxon>Actinomycetes</taxon>
        <taxon>Micromonosporales</taxon>
        <taxon>Micromonosporaceae</taxon>
    </lineage>
</organism>
<dbReference type="AlphaFoldDB" id="A0A6F8Y0E1"/>
<sequence length="46" mass="5015">MRVRHLAILGLLSSWREAGRAGDQRESYLGTPGSTHEAMTECASVL</sequence>